<feature type="region of interest" description="Disordered" evidence="1">
    <location>
        <begin position="1"/>
        <end position="24"/>
    </location>
</feature>
<gene>
    <name evidence="3" type="ORF">CALVIDRAFT_536359</name>
</gene>
<organism evidence="3 4">
    <name type="scientific">Calocera viscosa (strain TUFC12733)</name>
    <dbReference type="NCBI Taxonomy" id="1330018"/>
    <lineage>
        <taxon>Eukaryota</taxon>
        <taxon>Fungi</taxon>
        <taxon>Dikarya</taxon>
        <taxon>Basidiomycota</taxon>
        <taxon>Agaricomycotina</taxon>
        <taxon>Dacrymycetes</taxon>
        <taxon>Dacrymycetales</taxon>
        <taxon>Dacrymycetaceae</taxon>
        <taxon>Calocera</taxon>
    </lineage>
</organism>
<dbReference type="InterPro" id="IPR046341">
    <property type="entry name" value="SET_dom_sf"/>
</dbReference>
<evidence type="ECO:0000256" key="1">
    <source>
        <dbReference type="SAM" id="MobiDB-lite"/>
    </source>
</evidence>
<evidence type="ECO:0000313" key="3">
    <source>
        <dbReference type="EMBL" id="KZO97340.1"/>
    </source>
</evidence>
<dbReference type="OrthoDB" id="5792673at2759"/>
<reference evidence="3 4" key="1">
    <citation type="journal article" date="2016" name="Mol. Biol. Evol.">
        <title>Comparative Genomics of Early-Diverging Mushroom-Forming Fungi Provides Insights into the Origins of Lignocellulose Decay Capabilities.</title>
        <authorList>
            <person name="Nagy L.G."/>
            <person name="Riley R."/>
            <person name="Tritt A."/>
            <person name="Adam C."/>
            <person name="Daum C."/>
            <person name="Floudas D."/>
            <person name="Sun H."/>
            <person name="Yadav J.S."/>
            <person name="Pangilinan J."/>
            <person name="Larsson K.H."/>
            <person name="Matsuura K."/>
            <person name="Barry K."/>
            <person name="Labutti K."/>
            <person name="Kuo R."/>
            <person name="Ohm R.A."/>
            <person name="Bhattacharya S.S."/>
            <person name="Shirouzu T."/>
            <person name="Yoshinaga Y."/>
            <person name="Martin F.M."/>
            <person name="Grigoriev I.V."/>
            <person name="Hibbett D.S."/>
        </authorList>
    </citation>
    <scope>NUCLEOTIDE SEQUENCE [LARGE SCALE GENOMIC DNA]</scope>
    <source>
        <strain evidence="3 4">TUFC12733</strain>
    </source>
</reference>
<name>A0A167N4J9_CALVF</name>
<dbReference type="EMBL" id="KV417280">
    <property type="protein sequence ID" value="KZO97340.1"/>
    <property type="molecule type" value="Genomic_DNA"/>
</dbReference>
<dbReference type="AlphaFoldDB" id="A0A167N4J9"/>
<dbReference type="InterPro" id="IPR001214">
    <property type="entry name" value="SET_dom"/>
</dbReference>
<dbReference type="SUPFAM" id="SSF82199">
    <property type="entry name" value="SET domain"/>
    <property type="match status" value="1"/>
</dbReference>
<proteinExistence type="predicted"/>
<dbReference type="Gene3D" id="2.170.270.10">
    <property type="entry name" value="SET domain"/>
    <property type="match status" value="1"/>
</dbReference>
<evidence type="ECO:0000259" key="2">
    <source>
        <dbReference type="PROSITE" id="PS50280"/>
    </source>
</evidence>
<accession>A0A167N4J9</accession>
<dbReference type="Proteomes" id="UP000076738">
    <property type="component" value="Unassembled WGS sequence"/>
</dbReference>
<feature type="domain" description="SET" evidence="2">
    <location>
        <begin position="60"/>
        <end position="217"/>
    </location>
</feature>
<evidence type="ECO:0000313" key="4">
    <source>
        <dbReference type="Proteomes" id="UP000076738"/>
    </source>
</evidence>
<dbReference type="Pfam" id="PF00856">
    <property type="entry name" value="SET"/>
    <property type="match status" value="1"/>
</dbReference>
<protein>
    <recommendedName>
        <fullName evidence="2">SET domain-containing protein</fullName>
    </recommendedName>
</protein>
<keyword evidence="4" id="KW-1185">Reference proteome</keyword>
<sequence length="235" mass="25378">MPAPLAAPARDRARPSHTPPPNWPNGIPYLAHPVAHAGLPKHLVTRYCTPAPPPAIHPGPLTKITKIADPAHPAYGQYGLFATKKIPPKTWILDYTGVVHDQFGTDLASNYDLCLELLPVTSIPVSASVGTDDTPSALATELSGYWDIAVDAAKSGNASRFINDFRGVPGKSRPNVEFQSRKVEVSTARGKVEVVRIGVWSGKEGVAKGEELLLSYGRAFWKARRREEGDATEQS</sequence>
<dbReference type="STRING" id="1330018.A0A167N4J9"/>
<dbReference type="PROSITE" id="PS50280">
    <property type="entry name" value="SET"/>
    <property type="match status" value="1"/>
</dbReference>